<organism evidence="4 5">
    <name type="scientific">Candidatus Neptunichlamydia vexilliferae</name>
    <dbReference type="NCBI Taxonomy" id="1651774"/>
    <lineage>
        <taxon>Bacteria</taxon>
        <taxon>Pseudomonadati</taxon>
        <taxon>Chlamydiota</taxon>
        <taxon>Chlamydiia</taxon>
        <taxon>Parachlamydiales</taxon>
        <taxon>Simkaniaceae</taxon>
        <taxon>Candidatus Neptunichlamydia</taxon>
    </lineage>
</organism>
<sequence>MVKHWIKHVESLAAGAQEVPMWGAVPSFPWETFAEHLSASLGTKALKITAGTSEWKQPDALLAGMGHAPLQMAVELSPLQGNAFLIFSSEDFSKLSSWAIHPEAGNEGFADPYLQKGFFRYLTTESLAIVDRMQVFQGLAPKLVEAPLAGEEAYAVEIEVEHEGETVRGRLICPRVFQQTFKGHFAADWNFSIPSHLYEETFVNLSLAAGETKLSQETWGKLEEGDFLLLDHCSYYPALKKGTFQLCLEGSPLFQTKIKEENLKLLDYAHYFEDNTMDDDEFEAPFEEPLEEEVPPPEAVSVEDPPQEKMVSPKKVPIALTVEVAKMKISLDKLLKLKPGNILELGVQPEKGVDLVANGKCVGKGELLQVGDVIGVKIVKLGG</sequence>
<comment type="similarity">
    <text evidence="1">Belongs to the FliN/MopA/SpaO family.</text>
</comment>
<evidence type="ECO:0000259" key="3">
    <source>
        <dbReference type="Pfam" id="PF01052"/>
    </source>
</evidence>
<accession>A0ABS0B127</accession>
<dbReference type="InterPro" id="IPR001172">
    <property type="entry name" value="FliN_T3SS_HrcQb"/>
</dbReference>
<dbReference type="EMBL" id="JAAEJV010000020">
    <property type="protein sequence ID" value="MBF5059376.1"/>
    <property type="molecule type" value="Genomic_DNA"/>
</dbReference>
<gene>
    <name evidence="4" type="ORF">NEPTK9_000888</name>
</gene>
<protein>
    <recommendedName>
        <fullName evidence="3">Flagellar motor switch protein FliN-like C-terminal domain-containing protein</fullName>
    </recommendedName>
</protein>
<evidence type="ECO:0000313" key="5">
    <source>
        <dbReference type="Proteomes" id="UP001194714"/>
    </source>
</evidence>
<comment type="caution">
    <text evidence="4">The sequence shown here is derived from an EMBL/GenBank/DDBJ whole genome shotgun (WGS) entry which is preliminary data.</text>
</comment>
<dbReference type="InterPro" id="IPR001543">
    <property type="entry name" value="FliN-like_C"/>
</dbReference>
<dbReference type="Gene3D" id="2.30.330.10">
    <property type="entry name" value="SpoA-like"/>
    <property type="match status" value="1"/>
</dbReference>
<reference evidence="4 5" key="1">
    <citation type="submission" date="2020-01" db="EMBL/GenBank/DDBJ databases">
        <title>Draft genome sequence of Cand. Neptunochlamydia vexilliferae K9.</title>
        <authorList>
            <person name="Schulz F."/>
            <person name="Koestlbacher S."/>
            <person name="Wascher F."/>
            <person name="Pizzetti I."/>
            <person name="Horn M."/>
        </authorList>
    </citation>
    <scope>NUCLEOTIDE SEQUENCE [LARGE SCALE GENOMIC DNA]</scope>
    <source>
        <strain evidence="4 5">K9</strain>
    </source>
</reference>
<name>A0ABS0B127_9BACT</name>
<dbReference type="PRINTS" id="PR00956">
    <property type="entry name" value="FLGMOTORFLIN"/>
</dbReference>
<feature type="region of interest" description="Disordered" evidence="2">
    <location>
        <begin position="288"/>
        <end position="309"/>
    </location>
</feature>
<feature type="domain" description="Flagellar motor switch protein FliN-like C-terminal" evidence="3">
    <location>
        <begin position="315"/>
        <end position="380"/>
    </location>
</feature>
<keyword evidence="5" id="KW-1185">Reference proteome</keyword>
<dbReference type="NCBIfam" id="TIGR02551">
    <property type="entry name" value="SpaO_YscQ"/>
    <property type="match status" value="1"/>
</dbReference>
<evidence type="ECO:0000256" key="2">
    <source>
        <dbReference type="SAM" id="MobiDB-lite"/>
    </source>
</evidence>
<proteinExistence type="inferred from homology"/>
<evidence type="ECO:0000313" key="4">
    <source>
        <dbReference type="EMBL" id="MBF5059376.1"/>
    </source>
</evidence>
<dbReference type="PANTHER" id="PTHR30034:SF6">
    <property type="entry name" value="YOP PROTEINS TRANSLOCATION PROTEIN Q"/>
    <property type="match status" value="1"/>
</dbReference>
<dbReference type="InterPro" id="IPR013385">
    <property type="entry name" value="T3SS_SpaO/YscQ/SpaO"/>
</dbReference>
<dbReference type="SUPFAM" id="SSF101801">
    <property type="entry name" value="Surface presentation of antigens (SPOA)"/>
    <property type="match status" value="1"/>
</dbReference>
<dbReference type="InterPro" id="IPR036429">
    <property type="entry name" value="SpoA-like_sf"/>
</dbReference>
<dbReference type="Proteomes" id="UP001194714">
    <property type="component" value="Unassembled WGS sequence"/>
</dbReference>
<evidence type="ECO:0000256" key="1">
    <source>
        <dbReference type="ARBA" id="ARBA00009226"/>
    </source>
</evidence>
<dbReference type="PANTHER" id="PTHR30034">
    <property type="entry name" value="FLAGELLAR MOTOR SWITCH PROTEIN FLIM"/>
    <property type="match status" value="1"/>
</dbReference>
<dbReference type="RefSeq" id="WP_194847678.1">
    <property type="nucleotide sequence ID" value="NZ_JAAEJV010000020.1"/>
</dbReference>
<dbReference type="Pfam" id="PF01052">
    <property type="entry name" value="FliMN_C"/>
    <property type="match status" value="1"/>
</dbReference>